<proteinExistence type="predicted"/>
<dbReference type="EMBL" id="CAADEW010000008">
    <property type="protein sequence ID" value="VFJ44698.1"/>
    <property type="molecule type" value="Genomic_DNA"/>
</dbReference>
<gene>
    <name evidence="1" type="ORF">BECKFW1821A_GA0114235_10081</name>
    <name evidence="2" type="ORF">BECKFW1821A_GA0114235_108521</name>
    <name evidence="3" type="ORF">BECKFW1821A_GA0114235_11171</name>
</gene>
<sequence length="65" mass="7622">MWDLWKGYAIRFLSYPQSSLASQGKVTSCFLLISPYHTLIASFFREFNEKCLNNRQSCSLYFPSE</sequence>
<reference evidence="1" key="1">
    <citation type="submission" date="2019-02" db="EMBL/GenBank/DDBJ databases">
        <authorList>
            <person name="Gruber-Vodicka R. H."/>
            <person name="Seah K. B. B."/>
        </authorList>
    </citation>
    <scope>NUCLEOTIDE SEQUENCE</scope>
    <source>
        <strain evidence="1">BECK_BZ15</strain>
    </source>
</reference>
<evidence type="ECO:0000313" key="1">
    <source>
        <dbReference type="EMBL" id="VFJ44698.1"/>
    </source>
</evidence>
<organism evidence="1">
    <name type="scientific">Candidatus Kentrum sp. FW</name>
    <dbReference type="NCBI Taxonomy" id="2126338"/>
    <lineage>
        <taxon>Bacteria</taxon>
        <taxon>Pseudomonadati</taxon>
        <taxon>Pseudomonadota</taxon>
        <taxon>Gammaproteobacteria</taxon>
        <taxon>Candidatus Kentrum</taxon>
    </lineage>
</organism>
<accession>A0A450RZM9</accession>
<evidence type="ECO:0000313" key="3">
    <source>
        <dbReference type="EMBL" id="VFJ61707.1"/>
    </source>
</evidence>
<dbReference type="EMBL" id="CAADEW010000117">
    <property type="protein sequence ID" value="VFJ61707.1"/>
    <property type="molecule type" value="Genomic_DNA"/>
</dbReference>
<evidence type="ECO:0000313" key="2">
    <source>
        <dbReference type="EMBL" id="VFJ58767.1"/>
    </source>
</evidence>
<protein>
    <submittedName>
        <fullName evidence="1">Uncharacterized protein</fullName>
    </submittedName>
</protein>
<name>A0A450RZM9_9GAMM</name>
<dbReference type="AlphaFoldDB" id="A0A450RZM9"/>
<dbReference type="EMBL" id="CAADEW010000085">
    <property type="protein sequence ID" value="VFJ58767.1"/>
    <property type="molecule type" value="Genomic_DNA"/>
</dbReference>